<dbReference type="Proteomes" id="UP000604046">
    <property type="component" value="Unassembled WGS sequence"/>
</dbReference>
<dbReference type="PANTHER" id="PTHR21228">
    <property type="entry name" value="FAST LEU-RICH DOMAIN-CONTAINING"/>
    <property type="match status" value="1"/>
</dbReference>
<dbReference type="GO" id="GO:0005759">
    <property type="term" value="C:mitochondrial matrix"/>
    <property type="evidence" value="ECO:0007669"/>
    <property type="project" value="TreeGrafter"/>
</dbReference>
<accession>A0A812USQ1</accession>
<feature type="domain" description="RNA-editing substrate-binding complex 6 protein" evidence="1">
    <location>
        <begin position="276"/>
        <end position="493"/>
    </location>
</feature>
<gene>
    <name evidence="2" type="primary">TBRG4</name>
    <name evidence="2" type="ORF">SNAT2548_LOCUS32927</name>
</gene>
<dbReference type="InterPro" id="IPR050870">
    <property type="entry name" value="FAST_kinase"/>
</dbReference>
<sequence length="745" mass="83192">MQHTLQPPQAPLQHLLATGPVSMPTTPPPGDREDVIRDACKAHDIPKAVMMLANLSDEEGLQILPNVVDDLNRALQEVSQSDGEEGRLRSIPAEQLAELAYQMGRIPVPPGQQPVVAKILQVVADKAKYRTEELPPRCLSRMVWGFAGASARNDSLMSVVAAAVVNKIRGFNHEELSNTAWAFAKCGLWNAQLAQCLARECMEKIDTFTTQSLANMTWAMAQWGTREEALLRAIAQALHRQRESFEPAQMSMVSWAFSTLSFKYDPLMNAIMTESISQIGTFTNPELAHLAWAYANLRIQDRGLYSAISHQVQRNSARMEPAEIANIAWAFAKNMMGTDTVMRFIAEQAEPQIGSFKAAEITMLTWAFAVTGQQHVGLMSEIGSKVAKRADKFSASQLAHVAWAFGALAMRQTDLCDKVAMCFEHNRSNFSAQALTQIVWGFAMVQYRDKTFMDLAAPHIIQGISELKPLALWRCSWAYNTLLVSNLDLTKAILAAAATRVNEFSLKGLARLAETYKMGHRTESDADLELHLKERLSKAVQGFNRLFPAFESLSSINDEALPPLQHIGMGDLRVFATKYILEELGFATPNWSFVSRCLKEVHNRRLADCVGFEIQVENVLQKLDVHEFRVRAFDEAMMDDEIIEVGKTLVPDIFGRTVASEAVLHVVAETCVCIYRNLLVHPQSDSDCRAVCGYFRMFLSQIPSFSSIALLVQMRTRFPNVQFEFVEMQMTAPKSAMKCLGMESQ</sequence>
<dbReference type="GO" id="GO:0035770">
    <property type="term" value="C:ribonucleoprotein granule"/>
    <property type="evidence" value="ECO:0007669"/>
    <property type="project" value="TreeGrafter"/>
</dbReference>
<dbReference type="GO" id="GO:0044528">
    <property type="term" value="P:regulation of mitochondrial mRNA stability"/>
    <property type="evidence" value="ECO:0007669"/>
    <property type="project" value="TreeGrafter"/>
</dbReference>
<dbReference type="Pfam" id="PF26188">
    <property type="entry name" value="RESC6"/>
    <property type="match status" value="2"/>
</dbReference>
<name>A0A812USQ1_9DINO</name>
<feature type="domain" description="RNA-editing substrate-binding complex 6 protein" evidence="1">
    <location>
        <begin position="118"/>
        <end position="273"/>
    </location>
</feature>
<proteinExistence type="predicted"/>
<comment type="caution">
    <text evidence="2">The sequence shown here is derived from an EMBL/GenBank/DDBJ whole genome shotgun (WGS) entry which is preliminary data.</text>
</comment>
<dbReference type="AlphaFoldDB" id="A0A812USQ1"/>
<evidence type="ECO:0000313" key="2">
    <source>
        <dbReference type="EMBL" id="CAE7577196.1"/>
    </source>
</evidence>
<dbReference type="OrthoDB" id="410495at2759"/>
<dbReference type="EMBL" id="CAJNDS010002734">
    <property type="protein sequence ID" value="CAE7577196.1"/>
    <property type="molecule type" value="Genomic_DNA"/>
</dbReference>
<dbReference type="PANTHER" id="PTHR21228:SF40">
    <property type="entry name" value="LD45607P"/>
    <property type="match status" value="1"/>
</dbReference>
<evidence type="ECO:0000313" key="3">
    <source>
        <dbReference type="Proteomes" id="UP000604046"/>
    </source>
</evidence>
<organism evidence="2 3">
    <name type="scientific">Symbiodinium natans</name>
    <dbReference type="NCBI Taxonomy" id="878477"/>
    <lineage>
        <taxon>Eukaryota</taxon>
        <taxon>Sar</taxon>
        <taxon>Alveolata</taxon>
        <taxon>Dinophyceae</taxon>
        <taxon>Suessiales</taxon>
        <taxon>Symbiodiniaceae</taxon>
        <taxon>Symbiodinium</taxon>
    </lineage>
</organism>
<dbReference type="InterPro" id="IPR058917">
    <property type="entry name" value="RESC6_dom"/>
</dbReference>
<dbReference type="GO" id="GO:0000963">
    <property type="term" value="P:mitochondrial RNA processing"/>
    <property type="evidence" value="ECO:0007669"/>
    <property type="project" value="TreeGrafter"/>
</dbReference>
<protein>
    <submittedName>
        <fullName evidence="2">TBRG4 protein</fullName>
    </submittedName>
</protein>
<keyword evidence="3" id="KW-1185">Reference proteome</keyword>
<reference evidence="2" key="1">
    <citation type="submission" date="2021-02" db="EMBL/GenBank/DDBJ databases">
        <authorList>
            <person name="Dougan E. K."/>
            <person name="Rhodes N."/>
            <person name="Thang M."/>
            <person name="Chan C."/>
        </authorList>
    </citation>
    <scope>NUCLEOTIDE SEQUENCE</scope>
</reference>
<evidence type="ECO:0000259" key="1">
    <source>
        <dbReference type="Pfam" id="PF26188"/>
    </source>
</evidence>
<dbReference type="GO" id="GO:0003723">
    <property type="term" value="F:RNA binding"/>
    <property type="evidence" value="ECO:0007669"/>
    <property type="project" value="TreeGrafter"/>
</dbReference>